<name>A0A1G9PP96_9BACT</name>
<feature type="signal peptide" evidence="1">
    <location>
        <begin position="1"/>
        <end position="21"/>
    </location>
</feature>
<sequence>MKLIRYGFLLLLIGLVSFAHAQDFEGRINYSIKVSGSNAQQLAAMMPKSYDLQMKEGKVRMKSDAAMMNDVLMLNDERVSYLMLPSQKKAFRIKMQDQNDQQENVSVEKTDETRSIAGYNCKKYVVSVKDPQSGVTQKQTIWATPALQLSKMQGSTGGMNIFYKDIDGTPLAITMETPMFSMEMTATNVSKESVPDAVFTVPSEYKVEDFDPAMLQGMGR</sequence>
<proteinExistence type="predicted"/>
<dbReference type="Pfam" id="PF14371">
    <property type="entry name" value="DUF4412"/>
    <property type="match status" value="1"/>
</dbReference>
<evidence type="ECO:0000256" key="1">
    <source>
        <dbReference type="SAM" id="SignalP"/>
    </source>
</evidence>
<keyword evidence="4" id="KW-1185">Reference proteome</keyword>
<evidence type="ECO:0000313" key="3">
    <source>
        <dbReference type="EMBL" id="SDM00600.1"/>
    </source>
</evidence>
<protein>
    <recommendedName>
        <fullName evidence="2">DUF4412 domain-containing protein</fullName>
    </recommendedName>
</protein>
<dbReference type="EMBL" id="FNFO01000009">
    <property type="protein sequence ID" value="SDM00600.1"/>
    <property type="molecule type" value="Genomic_DNA"/>
</dbReference>
<evidence type="ECO:0000313" key="4">
    <source>
        <dbReference type="Proteomes" id="UP000198510"/>
    </source>
</evidence>
<dbReference type="RefSeq" id="WP_089685873.1">
    <property type="nucleotide sequence ID" value="NZ_FNFO01000009.1"/>
</dbReference>
<gene>
    <name evidence="3" type="ORF">SAMN05421823_109256</name>
</gene>
<feature type="domain" description="DUF4412" evidence="2">
    <location>
        <begin position="27"/>
        <end position="205"/>
    </location>
</feature>
<accession>A0A1G9PP96</accession>
<dbReference type="Proteomes" id="UP000198510">
    <property type="component" value="Unassembled WGS sequence"/>
</dbReference>
<evidence type="ECO:0000259" key="2">
    <source>
        <dbReference type="Pfam" id="PF14371"/>
    </source>
</evidence>
<keyword evidence="1" id="KW-0732">Signal</keyword>
<organism evidence="3 4">
    <name type="scientific">Catalinimonas alkaloidigena</name>
    <dbReference type="NCBI Taxonomy" id="1075417"/>
    <lineage>
        <taxon>Bacteria</taxon>
        <taxon>Pseudomonadati</taxon>
        <taxon>Bacteroidota</taxon>
        <taxon>Cytophagia</taxon>
        <taxon>Cytophagales</taxon>
        <taxon>Catalimonadaceae</taxon>
        <taxon>Catalinimonas</taxon>
    </lineage>
</organism>
<dbReference type="STRING" id="1075417.SAMN05421823_109256"/>
<dbReference type="InterPro" id="IPR025524">
    <property type="entry name" value="DUF4412"/>
</dbReference>
<reference evidence="3 4" key="1">
    <citation type="submission" date="2016-10" db="EMBL/GenBank/DDBJ databases">
        <authorList>
            <person name="de Groot N.N."/>
        </authorList>
    </citation>
    <scope>NUCLEOTIDE SEQUENCE [LARGE SCALE GENOMIC DNA]</scope>
    <source>
        <strain evidence="3 4">DSM 25186</strain>
    </source>
</reference>
<feature type="chain" id="PRO_5011569409" description="DUF4412 domain-containing protein" evidence="1">
    <location>
        <begin position="22"/>
        <end position="220"/>
    </location>
</feature>
<dbReference type="AlphaFoldDB" id="A0A1G9PP96"/>
<dbReference type="OrthoDB" id="676537at2"/>